<dbReference type="PANTHER" id="PTHR33446">
    <property type="entry name" value="PROTEIN TONB-RELATED"/>
    <property type="match status" value="1"/>
</dbReference>
<dbReference type="InterPro" id="IPR051045">
    <property type="entry name" value="TonB-dependent_transducer"/>
</dbReference>
<evidence type="ECO:0000313" key="3">
    <source>
        <dbReference type="Proteomes" id="UP000198858"/>
    </source>
</evidence>
<sequence>MEPKKNPKANLNRNRTLFLQLGLVVVLFITWRAIEWKTYDPDNIDIGQVNMDALDEEDVPITEMQNTPPPPPPPPPAPEIIEVVEDEEEVEEDEIQSTETNLDEIVEVEEVVEAPVEEEVEDVPFAVIEDVPIFPGCENLGNNDQRKKCMSEKISKYVNKEFDTDLGAELGLSGINRVIVQFRIDEKGNIGQVRARAPHPRLEQEAARVINSLPKMKPGKQRGKPVGVMYSLPIAFKVQD</sequence>
<dbReference type="PANTHER" id="PTHR33446:SF2">
    <property type="entry name" value="PROTEIN TONB"/>
    <property type="match status" value="1"/>
</dbReference>
<dbReference type="Pfam" id="PF03544">
    <property type="entry name" value="TonB_C"/>
    <property type="match status" value="1"/>
</dbReference>
<name>A0A1H1LRZ4_9FLAO</name>
<dbReference type="STRING" id="1250231.SAMN04488552_0962"/>
<dbReference type="RefSeq" id="WP_026933433.1">
    <property type="nucleotide sequence ID" value="NZ_LT629745.1"/>
</dbReference>
<dbReference type="SUPFAM" id="SSF74653">
    <property type="entry name" value="TolA/TonB C-terminal domain"/>
    <property type="match status" value="1"/>
</dbReference>
<gene>
    <name evidence="2" type="ORF">SAMN04488552_0962</name>
</gene>
<dbReference type="InterPro" id="IPR037682">
    <property type="entry name" value="TonB_C"/>
</dbReference>
<dbReference type="GO" id="GO:0031992">
    <property type="term" value="F:energy transducer activity"/>
    <property type="evidence" value="ECO:0007669"/>
    <property type="project" value="TreeGrafter"/>
</dbReference>
<evidence type="ECO:0000259" key="1">
    <source>
        <dbReference type="Pfam" id="PF03544"/>
    </source>
</evidence>
<dbReference type="Proteomes" id="UP000198858">
    <property type="component" value="Chromosome I"/>
</dbReference>
<reference evidence="2 3" key="1">
    <citation type="submission" date="2016-10" db="EMBL/GenBank/DDBJ databases">
        <authorList>
            <person name="Varghese N."/>
            <person name="Submissions S."/>
        </authorList>
    </citation>
    <scope>NUCLEOTIDE SEQUENCE [LARGE SCALE GENOMIC DNA]</scope>
    <source>
        <strain evidence="2 3">Mar_2010_102</strain>
    </source>
</reference>
<dbReference type="AlphaFoldDB" id="A0A1H1LRZ4"/>
<keyword evidence="3" id="KW-1185">Reference proteome</keyword>
<feature type="domain" description="TonB C-terminal" evidence="1">
    <location>
        <begin position="177"/>
        <end position="237"/>
    </location>
</feature>
<evidence type="ECO:0000313" key="2">
    <source>
        <dbReference type="EMBL" id="SDR77197.1"/>
    </source>
</evidence>
<accession>A0A1H1LRZ4</accession>
<dbReference type="GO" id="GO:0098797">
    <property type="term" value="C:plasma membrane protein complex"/>
    <property type="evidence" value="ECO:0007669"/>
    <property type="project" value="TreeGrafter"/>
</dbReference>
<dbReference type="GO" id="GO:0055085">
    <property type="term" value="P:transmembrane transport"/>
    <property type="evidence" value="ECO:0007669"/>
    <property type="project" value="InterPro"/>
</dbReference>
<proteinExistence type="predicted"/>
<organism evidence="2 3">
    <name type="scientific">Christiangramia echinicola</name>
    <dbReference type="NCBI Taxonomy" id="279359"/>
    <lineage>
        <taxon>Bacteria</taxon>
        <taxon>Pseudomonadati</taxon>
        <taxon>Bacteroidota</taxon>
        <taxon>Flavobacteriia</taxon>
        <taxon>Flavobacteriales</taxon>
        <taxon>Flavobacteriaceae</taxon>
        <taxon>Christiangramia</taxon>
    </lineage>
</organism>
<dbReference type="EMBL" id="LT629745">
    <property type="protein sequence ID" value="SDR77197.1"/>
    <property type="molecule type" value="Genomic_DNA"/>
</dbReference>
<dbReference type="Gene3D" id="3.30.1150.10">
    <property type="match status" value="1"/>
</dbReference>
<protein>
    <submittedName>
        <fullName evidence="2">Protein TonB</fullName>
    </submittedName>
</protein>